<sequence length="56" mass="6831">MKRKIKWLITLLGLGLTDKWSSFTFLIKLLGRYRSGWRNWQGKWNLTYCFLECRGF</sequence>
<gene>
    <name evidence="1" type="ORF">TCM_037309</name>
</gene>
<dbReference type="EMBL" id="CM001887">
    <property type="protein sequence ID" value="EOY29929.1"/>
    <property type="molecule type" value="Genomic_DNA"/>
</dbReference>
<organism evidence="1 2">
    <name type="scientific">Theobroma cacao</name>
    <name type="common">Cacao</name>
    <name type="synonym">Cocoa</name>
    <dbReference type="NCBI Taxonomy" id="3641"/>
    <lineage>
        <taxon>Eukaryota</taxon>
        <taxon>Viridiplantae</taxon>
        <taxon>Streptophyta</taxon>
        <taxon>Embryophyta</taxon>
        <taxon>Tracheophyta</taxon>
        <taxon>Spermatophyta</taxon>
        <taxon>Magnoliopsida</taxon>
        <taxon>eudicotyledons</taxon>
        <taxon>Gunneridae</taxon>
        <taxon>Pentapetalae</taxon>
        <taxon>rosids</taxon>
        <taxon>malvids</taxon>
        <taxon>Malvales</taxon>
        <taxon>Malvaceae</taxon>
        <taxon>Byttnerioideae</taxon>
        <taxon>Theobroma</taxon>
    </lineage>
</organism>
<evidence type="ECO:0000313" key="2">
    <source>
        <dbReference type="Proteomes" id="UP000026915"/>
    </source>
</evidence>
<accession>A0A061GS14</accession>
<reference evidence="1 2" key="1">
    <citation type="journal article" date="2013" name="Genome Biol.">
        <title>The genome sequence of the most widely cultivated cacao type and its use to identify candidate genes regulating pod color.</title>
        <authorList>
            <person name="Motamayor J.C."/>
            <person name="Mockaitis K."/>
            <person name="Schmutz J."/>
            <person name="Haiminen N."/>
            <person name="Iii D.L."/>
            <person name="Cornejo O."/>
            <person name="Findley S.D."/>
            <person name="Zheng P."/>
            <person name="Utro F."/>
            <person name="Royaert S."/>
            <person name="Saski C."/>
            <person name="Jenkins J."/>
            <person name="Podicheti R."/>
            <person name="Zhao M."/>
            <person name="Scheffler B.E."/>
            <person name="Stack J.C."/>
            <person name="Feltus F.A."/>
            <person name="Mustiga G.M."/>
            <person name="Amores F."/>
            <person name="Phillips W."/>
            <person name="Marelli J.P."/>
            <person name="May G.D."/>
            <person name="Shapiro H."/>
            <person name="Ma J."/>
            <person name="Bustamante C.D."/>
            <person name="Schnell R.J."/>
            <person name="Main D."/>
            <person name="Gilbert D."/>
            <person name="Parida L."/>
            <person name="Kuhn D.N."/>
        </authorList>
    </citation>
    <scope>NUCLEOTIDE SEQUENCE [LARGE SCALE GENOMIC DNA]</scope>
    <source>
        <strain evidence="2">cv. Matina 1-6</strain>
    </source>
</reference>
<proteinExistence type="predicted"/>
<evidence type="ECO:0000313" key="1">
    <source>
        <dbReference type="EMBL" id="EOY29929.1"/>
    </source>
</evidence>
<dbReference type="InParanoid" id="A0A061GS14"/>
<dbReference type="AlphaFoldDB" id="A0A061GS14"/>
<dbReference type="Proteomes" id="UP000026915">
    <property type="component" value="Chromosome 9"/>
</dbReference>
<protein>
    <submittedName>
        <fullName evidence="1">Uncharacterized protein</fullName>
    </submittedName>
</protein>
<keyword evidence="2" id="KW-1185">Reference proteome</keyword>
<dbReference type="HOGENOM" id="CLU_3018169_0_0_1"/>
<dbReference type="Gramene" id="EOY29929">
    <property type="protein sequence ID" value="EOY29929"/>
    <property type="gene ID" value="TCM_037309"/>
</dbReference>
<name>A0A061GS14_THECC</name>